<evidence type="ECO:0000256" key="1">
    <source>
        <dbReference type="ARBA" id="ARBA00009759"/>
    </source>
</evidence>
<dbReference type="SUPFAM" id="SSF56655">
    <property type="entry name" value="Carbohydrate phosphatase"/>
    <property type="match status" value="1"/>
</dbReference>
<organism evidence="2 3">
    <name type="scientific">Rhizobium puerariae</name>
    <dbReference type="NCBI Taxonomy" id="1585791"/>
    <lineage>
        <taxon>Bacteria</taxon>
        <taxon>Pseudomonadati</taxon>
        <taxon>Pseudomonadota</taxon>
        <taxon>Alphaproteobacteria</taxon>
        <taxon>Hyphomicrobiales</taxon>
        <taxon>Rhizobiaceae</taxon>
        <taxon>Rhizobium/Agrobacterium group</taxon>
        <taxon>Rhizobium</taxon>
    </lineage>
</organism>
<dbReference type="Pfam" id="PF00459">
    <property type="entry name" value="Inositol_P"/>
    <property type="match status" value="1"/>
</dbReference>
<dbReference type="PANTHER" id="PTHR20854">
    <property type="entry name" value="INOSITOL MONOPHOSPHATASE"/>
    <property type="match status" value="1"/>
</dbReference>
<evidence type="ECO:0000313" key="2">
    <source>
        <dbReference type="EMBL" id="MFB9948976.1"/>
    </source>
</evidence>
<reference evidence="2 3" key="1">
    <citation type="submission" date="2024-09" db="EMBL/GenBank/DDBJ databases">
        <authorList>
            <person name="Sun Q."/>
            <person name="Mori K."/>
        </authorList>
    </citation>
    <scope>NUCLEOTIDE SEQUENCE [LARGE SCALE GENOMIC DNA]</scope>
    <source>
        <strain evidence="2 3">TBRC 4938</strain>
    </source>
</reference>
<dbReference type="Gene3D" id="3.40.190.80">
    <property type="match status" value="1"/>
</dbReference>
<accession>A0ABV6AEC5</accession>
<dbReference type="RefSeq" id="WP_377259251.1">
    <property type="nucleotide sequence ID" value="NZ_JBHMAA010000011.1"/>
</dbReference>
<evidence type="ECO:0000313" key="3">
    <source>
        <dbReference type="Proteomes" id="UP001589692"/>
    </source>
</evidence>
<dbReference type="InterPro" id="IPR000760">
    <property type="entry name" value="Inositol_monophosphatase-like"/>
</dbReference>
<protein>
    <submittedName>
        <fullName evidence="2">Inositol monophosphatase family protein</fullName>
    </submittedName>
</protein>
<comment type="similarity">
    <text evidence="1">Belongs to the inositol monophosphatase superfamily.</text>
</comment>
<keyword evidence="3" id="KW-1185">Reference proteome</keyword>
<dbReference type="EMBL" id="JBHMAA010000011">
    <property type="protein sequence ID" value="MFB9948976.1"/>
    <property type="molecule type" value="Genomic_DNA"/>
</dbReference>
<sequence length="270" mass="29203">MLQSDDLVQPVADLVIEAAERFVLPLYRHLSSDDISLKAPLDYVTRADRDVEAFLLPRLVALLPGSVTVGEESVHEDPGLLASLGNDLVWLVDPLDGTRNFVEGRPEFAIMVCLVAEGRAEMAWIYFPLLDKLILARRGEGVSINGIPAKAMTAVRSPPHGIVVHSGMPQAISQTLASATPAIGLTGSELYSAAADCLTMLEGRLDFVLYWRTMPWDHAPCCLALTEAGGACLRLDGQPYSPGDAKSGLVVTPDPAMTRRLARWMETQLA</sequence>
<gene>
    <name evidence="2" type="ORF">ACFFP0_08965</name>
</gene>
<dbReference type="Proteomes" id="UP001589692">
    <property type="component" value="Unassembled WGS sequence"/>
</dbReference>
<dbReference type="PRINTS" id="PR00377">
    <property type="entry name" value="IMPHPHTASES"/>
</dbReference>
<name>A0ABV6AEC5_9HYPH</name>
<proteinExistence type="inferred from homology"/>
<dbReference type="Gene3D" id="3.30.540.10">
    <property type="entry name" value="Fructose-1,6-Bisphosphatase, subunit A, domain 1"/>
    <property type="match status" value="1"/>
</dbReference>
<dbReference type="PANTHER" id="PTHR20854:SF4">
    <property type="entry name" value="INOSITOL-1-MONOPHOSPHATASE-RELATED"/>
    <property type="match status" value="1"/>
</dbReference>
<comment type="caution">
    <text evidence="2">The sequence shown here is derived from an EMBL/GenBank/DDBJ whole genome shotgun (WGS) entry which is preliminary data.</text>
</comment>